<accession>A0A316Z5L6</accession>
<dbReference type="EMBL" id="KZ819304">
    <property type="protein sequence ID" value="PWN95443.1"/>
    <property type="molecule type" value="Genomic_DNA"/>
</dbReference>
<sequence length="355" mass="36442">MQPLNVTVAQPRPLRTLRTLRLSDAARASSASLAGDTLSPSQLPCAADGAYVLMRRPADASADTGDAASSSSTPSEADALLARMGSSTTLLFDGCASTSSPRRSVRLQGLPFAKLSLYESGSLAIELRTRLLTSSIELFRCHDVSLLIDAASSSEAAAPRSVVATDAHVDAAGFRCASLSFLSQEELPEPSPRWTLGTLQLDAPLRHVCVSYASRDSVGSVILAPLAAARREEADADVLHAEADAAAADGSASLIGFDDVTVRYAAPGGGGGGEWVSFHLSSSVAATSSDSPDAAAARPPAGAQRLLSLTSAGQWQLAPLRRAEGAAGYTSLGANEPVARQGRGRRGSVDSGIGL</sequence>
<keyword evidence="2" id="KW-1185">Reference proteome</keyword>
<dbReference type="RefSeq" id="XP_025595722.1">
    <property type="nucleotide sequence ID" value="XM_025739126.1"/>
</dbReference>
<dbReference type="Proteomes" id="UP000245946">
    <property type="component" value="Unassembled WGS sequence"/>
</dbReference>
<gene>
    <name evidence="1" type="ORF">FA09DRAFT_140436</name>
</gene>
<proteinExistence type="predicted"/>
<dbReference type="GeneID" id="37266672"/>
<evidence type="ECO:0000313" key="2">
    <source>
        <dbReference type="Proteomes" id="UP000245946"/>
    </source>
</evidence>
<name>A0A316Z5L6_9BASI</name>
<reference evidence="1 2" key="1">
    <citation type="journal article" date="2018" name="Mol. Biol. Evol.">
        <title>Broad Genomic Sampling Reveals a Smut Pathogenic Ancestry of the Fungal Clade Ustilaginomycotina.</title>
        <authorList>
            <person name="Kijpornyongpan T."/>
            <person name="Mondo S.J."/>
            <person name="Barry K."/>
            <person name="Sandor L."/>
            <person name="Lee J."/>
            <person name="Lipzen A."/>
            <person name="Pangilinan J."/>
            <person name="LaButti K."/>
            <person name="Hainaut M."/>
            <person name="Henrissat B."/>
            <person name="Grigoriev I.V."/>
            <person name="Spatafora J.W."/>
            <person name="Aime M.C."/>
        </authorList>
    </citation>
    <scope>NUCLEOTIDE SEQUENCE [LARGE SCALE GENOMIC DNA]</scope>
    <source>
        <strain evidence="1 2">MCA 4186</strain>
    </source>
</reference>
<dbReference type="AlphaFoldDB" id="A0A316Z5L6"/>
<protein>
    <submittedName>
        <fullName evidence="1">Uncharacterized protein</fullName>
    </submittedName>
</protein>
<organism evidence="1 2">
    <name type="scientific">Tilletiopsis washingtonensis</name>
    <dbReference type="NCBI Taxonomy" id="58919"/>
    <lineage>
        <taxon>Eukaryota</taxon>
        <taxon>Fungi</taxon>
        <taxon>Dikarya</taxon>
        <taxon>Basidiomycota</taxon>
        <taxon>Ustilaginomycotina</taxon>
        <taxon>Exobasidiomycetes</taxon>
        <taxon>Entylomatales</taxon>
        <taxon>Entylomatales incertae sedis</taxon>
        <taxon>Tilletiopsis</taxon>
    </lineage>
</organism>
<evidence type="ECO:0000313" key="1">
    <source>
        <dbReference type="EMBL" id="PWN95443.1"/>
    </source>
</evidence>